<sequence>WGRGFEFQPHHLLEHEPHLSAPQFPHLGSGESNRTADSRPESTGTPLHLEALIERQALAEPRPPPPPPPPPRAPGACAAQGRLLRRGGRGALSGGAGRARRGRRRRRRQGRGDARTAASPCRTATATAGAAVAAPPSGRSRPNSAAWPTACTCASTWSGCSASTRVARAAAAASSSRGRSGPTAPRFTGNVKLKGIIIMGEDDDSHPSEMRLYKNIPQMSFDDTDREPDQTFSLNRDLTGELEYATKISRFSNVYHLSIHISKNFGADTTKVLYIGLRGEWTELRRHEVTICNYEASANPADHRVHQVTPQTHFIS</sequence>
<dbReference type="Gene3D" id="2.60.120.470">
    <property type="entry name" value="PITH domain"/>
    <property type="match status" value="1"/>
</dbReference>
<dbReference type="SUPFAM" id="SSF49785">
    <property type="entry name" value="Galactose-binding domain-like"/>
    <property type="match status" value="1"/>
</dbReference>
<dbReference type="InterPro" id="IPR010400">
    <property type="entry name" value="PITH_dom"/>
</dbReference>
<feature type="domain" description="PITH" evidence="3">
    <location>
        <begin position="131"/>
        <end position="297"/>
    </location>
</feature>
<dbReference type="InterPro" id="IPR045099">
    <property type="entry name" value="PITH1-like"/>
</dbReference>
<feature type="compositionally biased region" description="Pro residues" evidence="2">
    <location>
        <begin position="61"/>
        <end position="73"/>
    </location>
</feature>
<reference evidence="4 5" key="1">
    <citation type="submission" date="2021-02" db="EMBL/GenBank/DDBJ databases">
        <title>Safari Cat Assemblies.</title>
        <authorList>
            <person name="Bredemeyer K.R."/>
            <person name="Murphy W.J."/>
        </authorList>
    </citation>
    <scope>NUCLEOTIDE SEQUENCE [LARGE SCALE GENOMIC DNA]</scope>
</reference>
<evidence type="ECO:0000256" key="1">
    <source>
        <dbReference type="ARBA" id="ARBA00025788"/>
    </source>
</evidence>
<proteinExistence type="inferred from homology"/>
<name>A0ABI8AMQ4_FELCA</name>
<dbReference type="PANTHER" id="PTHR12175">
    <property type="entry name" value="AD039 HT014 THIOREDOXIN FAMILY TRP26"/>
    <property type="match status" value="1"/>
</dbReference>
<dbReference type="Ensembl" id="ENSFCTT00005090473.1">
    <property type="protein sequence ID" value="ENSFCTP00005060577.1"/>
    <property type="gene ID" value="ENSFCTG00005032752.1"/>
</dbReference>
<feature type="compositionally biased region" description="Basic residues" evidence="2">
    <location>
        <begin position="98"/>
        <end position="109"/>
    </location>
</feature>
<reference evidence="4" key="3">
    <citation type="submission" date="2025-09" db="UniProtKB">
        <authorList>
            <consortium name="Ensembl"/>
        </authorList>
    </citation>
    <scope>IDENTIFICATION</scope>
    <source>
        <strain evidence="4">breed Abyssinian</strain>
    </source>
</reference>
<protein>
    <recommendedName>
        <fullName evidence="3">PITH domain-containing protein</fullName>
    </recommendedName>
</protein>
<dbReference type="PROSITE" id="PS51532">
    <property type="entry name" value="PITH"/>
    <property type="match status" value="1"/>
</dbReference>
<dbReference type="InterPro" id="IPR037047">
    <property type="entry name" value="PITH_dom_sf"/>
</dbReference>
<feature type="region of interest" description="Disordered" evidence="2">
    <location>
        <begin position="14"/>
        <end position="147"/>
    </location>
</feature>
<feature type="compositionally biased region" description="Low complexity" evidence="2">
    <location>
        <begin position="115"/>
        <end position="142"/>
    </location>
</feature>
<evidence type="ECO:0000256" key="2">
    <source>
        <dbReference type="SAM" id="MobiDB-lite"/>
    </source>
</evidence>
<reference evidence="4" key="2">
    <citation type="submission" date="2025-08" db="UniProtKB">
        <authorList>
            <consortium name="Ensembl"/>
        </authorList>
    </citation>
    <scope>IDENTIFICATION</scope>
    <source>
        <strain evidence="4">breed Abyssinian</strain>
    </source>
</reference>
<evidence type="ECO:0000313" key="5">
    <source>
        <dbReference type="Proteomes" id="UP000823872"/>
    </source>
</evidence>
<dbReference type="GeneTree" id="ENSGT00490000043398"/>
<dbReference type="PANTHER" id="PTHR12175:SF1">
    <property type="entry name" value="PITH DOMAIN-CONTAINING PROTEIN 1"/>
    <property type="match status" value="1"/>
</dbReference>
<evidence type="ECO:0000313" key="4">
    <source>
        <dbReference type="Ensembl" id="ENSFCTP00005060577.1"/>
    </source>
</evidence>
<dbReference type="Pfam" id="PF06201">
    <property type="entry name" value="PITH"/>
    <property type="match status" value="1"/>
</dbReference>
<dbReference type="InterPro" id="IPR008979">
    <property type="entry name" value="Galactose-bd-like_sf"/>
</dbReference>
<accession>A0ABI8AMQ4</accession>
<keyword evidence="5" id="KW-1185">Reference proteome</keyword>
<evidence type="ECO:0000259" key="3">
    <source>
        <dbReference type="PROSITE" id="PS51532"/>
    </source>
</evidence>
<comment type="similarity">
    <text evidence="1">Belongs to the PITHD1 family.</text>
</comment>
<organism evidence="4 5">
    <name type="scientific">Felis catus</name>
    <name type="common">Cat</name>
    <name type="synonym">Felis silvestris catus</name>
    <dbReference type="NCBI Taxonomy" id="9685"/>
    <lineage>
        <taxon>Eukaryota</taxon>
        <taxon>Metazoa</taxon>
        <taxon>Chordata</taxon>
        <taxon>Craniata</taxon>
        <taxon>Vertebrata</taxon>
        <taxon>Euteleostomi</taxon>
        <taxon>Mammalia</taxon>
        <taxon>Eutheria</taxon>
        <taxon>Laurasiatheria</taxon>
        <taxon>Carnivora</taxon>
        <taxon>Feliformia</taxon>
        <taxon>Felidae</taxon>
        <taxon>Felinae</taxon>
        <taxon>Felis</taxon>
    </lineage>
</organism>
<dbReference type="Proteomes" id="UP000823872">
    <property type="component" value="Chromosome C1"/>
</dbReference>